<feature type="region of interest" description="Disordered" evidence="1">
    <location>
        <begin position="67"/>
        <end position="88"/>
    </location>
</feature>
<sequence>MSRRATGWTLLLLAVSGAVVVGALGVRDGRVDAWLVTIAVLGVAGGVTTVLLDRRRTADLAAARSEAGALQGSAPGGRRGGHRVGSGS</sequence>
<feature type="transmembrane region" description="Helical" evidence="2">
    <location>
        <begin position="33"/>
        <end position="52"/>
    </location>
</feature>
<protein>
    <submittedName>
        <fullName evidence="3">Uncharacterized protein</fullName>
    </submittedName>
</protein>
<comment type="caution">
    <text evidence="3">The sequence shown here is derived from an EMBL/GenBank/DDBJ whole genome shotgun (WGS) entry which is preliminary data.</text>
</comment>
<keyword evidence="2" id="KW-0472">Membrane</keyword>
<evidence type="ECO:0000256" key="2">
    <source>
        <dbReference type="SAM" id="Phobius"/>
    </source>
</evidence>
<accession>A0A021VSV2</accession>
<organism evidence="3 4">
    <name type="scientific">Actinotalea ferrariae CF5-4</name>
    <dbReference type="NCBI Taxonomy" id="948458"/>
    <lineage>
        <taxon>Bacteria</taxon>
        <taxon>Bacillati</taxon>
        <taxon>Actinomycetota</taxon>
        <taxon>Actinomycetes</taxon>
        <taxon>Micrococcales</taxon>
        <taxon>Cellulomonadaceae</taxon>
        <taxon>Actinotalea</taxon>
    </lineage>
</organism>
<keyword evidence="2" id="KW-0812">Transmembrane</keyword>
<evidence type="ECO:0000313" key="3">
    <source>
        <dbReference type="EMBL" id="EYR63125.1"/>
    </source>
</evidence>
<proteinExistence type="predicted"/>
<dbReference type="AlphaFoldDB" id="A0A021VSV2"/>
<reference evidence="3 4" key="1">
    <citation type="submission" date="2014-01" db="EMBL/GenBank/DDBJ databases">
        <title>Actinotalea ferrariae CF5-4.</title>
        <authorList>
            <person name="Chen F."/>
            <person name="Li Y."/>
            <person name="Wang G."/>
        </authorList>
    </citation>
    <scope>NUCLEOTIDE SEQUENCE [LARGE SCALE GENOMIC DNA]</scope>
    <source>
        <strain evidence="3 4">CF5-4</strain>
    </source>
</reference>
<gene>
    <name evidence="3" type="ORF">N866_02785</name>
</gene>
<evidence type="ECO:0000256" key="1">
    <source>
        <dbReference type="SAM" id="MobiDB-lite"/>
    </source>
</evidence>
<dbReference type="EMBL" id="AXCW01000124">
    <property type="protein sequence ID" value="EYR63125.1"/>
    <property type="molecule type" value="Genomic_DNA"/>
</dbReference>
<dbReference type="RefSeq" id="WP_034226528.1">
    <property type="nucleotide sequence ID" value="NZ_AXCW01000124.1"/>
</dbReference>
<evidence type="ECO:0000313" key="4">
    <source>
        <dbReference type="Proteomes" id="UP000019753"/>
    </source>
</evidence>
<feature type="compositionally biased region" description="Gly residues" evidence="1">
    <location>
        <begin position="74"/>
        <end position="88"/>
    </location>
</feature>
<name>A0A021VSV2_9CELL</name>
<keyword evidence="2" id="KW-1133">Transmembrane helix</keyword>
<dbReference type="Proteomes" id="UP000019753">
    <property type="component" value="Unassembled WGS sequence"/>
</dbReference>
<keyword evidence="4" id="KW-1185">Reference proteome</keyword>